<dbReference type="AlphaFoldDB" id="A0A6I3SDH8"/>
<dbReference type="EMBL" id="WNKU01000001">
    <property type="protein sequence ID" value="MTV47755.1"/>
    <property type="molecule type" value="Genomic_DNA"/>
</dbReference>
<dbReference type="RefSeq" id="WP_155474828.1">
    <property type="nucleotide sequence ID" value="NZ_WNKU01000001.1"/>
</dbReference>
<accession>A0A6I3SDH8</accession>
<reference evidence="1 2" key="1">
    <citation type="submission" date="2019-11" db="EMBL/GenBank/DDBJ databases">
        <title>Whole-genome sequence of a the green, strictly anaerobic photosynthetic bacterium Heliobacillus mobilis DSM 6151.</title>
        <authorList>
            <person name="Kyndt J.A."/>
            <person name="Meyer T.E."/>
        </authorList>
    </citation>
    <scope>NUCLEOTIDE SEQUENCE [LARGE SCALE GENOMIC DNA]</scope>
    <source>
        <strain evidence="1 2">DSM 6151</strain>
    </source>
</reference>
<name>A0A6I3SDH8_HELMO</name>
<protein>
    <recommendedName>
        <fullName evidence="3">Head decoration protein</fullName>
    </recommendedName>
</protein>
<proteinExistence type="predicted"/>
<dbReference type="Proteomes" id="UP000430670">
    <property type="component" value="Unassembled WGS sequence"/>
</dbReference>
<evidence type="ECO:0008006" key="3">
    <source>
        <dbReference type="Google" id="ProtNLM"/>
    </source>
</evidence>
<keyword evidence="2" id="KW-1185">Reference proteome</keyword>
<gene>
    <name evidence="1" type="ORF">GJ688_02000</name>
</gene>
<organism evidence="1 2">
    <name type="scientific">Heliobacterium mobile</name>
    <name type="common">Heliobacillus mobilis</name>
    <dbReference type="NCBI Taxonomy" id="28064"/>
    <lineage>
        <taxon>Bacteria</taxon>
        <taxon>Bacillati</taxon>
        <taxon>Bacillota</taxon>
        <taxon>Clostridia</taxon>
        <taxon>Eubacteriales</taxon>
        <taxon>Heliobacteriaceae</taxon>
        <taxon>Heliobacterium</taxon>
    </lineage>
</organism>
<comment type="caution">
    <text evidence="1">The sequence shown here is derived from an EMBL/GenBank/DDBJ whole genome shotgun (WGS) entry which is preliminary data.</text>
</comment>
<sequence length="123" mass="13249">MTNIGLKETQFTTPKNIWFSTQGRRFSTLTIDASAVTANEEGKKIILAGTALAKKSNGKFAPYVAEQWGSTLNGPVFYVDRDIDVTSGDQVVNGAYSGVLRASRLATAPDANIKGAMPSMEFR</sequence>
<dbReference type="OrthoDB" id="1955612at2"/>
<evidence type="ECO:0000313" key="2">
    <source>
        <dbReference type="Proteomes" id="UP000430670"/>
    </source>
</evidence>
<evidence type="ECO:0000313" key="1">
    <source>
        <dbReference type="EMBL" id="MTV47755.1"/>
    </source>
</evidence>